<dbReference type="InterPro" id="IPR014710">
    <property type="entry name" value="RmlC-like_jellyroll"/>
</dbReference>
<evidence type="ECO:0000313" key="3">
    <source>
        <dbReference type="EMBL" id="MBD1382034.1"/>
    </source>
</evidence>
<dbReference type="PANTHER" id="PTHR21047:SF2">
    <property type="entry name" value="THYMIDINE DIPHOSPHO-4-KETO-RHAMNOSE 3,5-EPIMERASE"/>
    <property type="match status" value="1"/>
</dbReference>
<dbReference type="InterPro" id="IPR000888">
    <property type="entry name" value="RmlC-like"/>
</dbReference>
<accession>A0A926NEI7</accession>
<dbReference type="Proteomes" id="UP000626844">
    <property type="component" value="Unassembled WGS sequence"/>
</dbReference>
<dbReference type="SUPFAM" id="SSF51182">
    <property type="entry name" value="RmlC-like cupins"/>
    <property type="match status" value="1"/>
</dbReference>
<dbReference type="InterPro" id="IPR011051">
    <property type="entry name" value="RmlC_Cupin_sf"/>
</dbReference>
<feature type="site" description="Participates in a stacking interaction with the thymidine ring of dTDP-4-oxo-6-deoxyglucose" evidence="2">
    <location>
        <position position="132"/>
    </location>
</feature>
<feature type="active site" description="Proton donor" evidence="1">
    <location>
        <position position="126"/>
    </location>
</feature>
<dbReference type="Pfam" id="PF00908">
    <property type="entry name" value="dTDP_sugar_isom"/>
    <property type="match status" value="1"/>
</dbReference>
<gene>
    <name evidence="3" type="ORF">IC621_17535</name>
</gene>
<evidence type="ECO:0000313" key="4">
    <source>
        <dbReference type="Proteomes" id="UP000626844"/>
    </source>
</evidence>
<feature type="active site" description="Proton acceptor" evidence="1">
    <location>
        <position position="60"/>
    </location>
</feature>
<dbReference type="Gene3D" id="2.60.120.10">
    <property type="entry name" value="Jelly Rolls"/>
    <property type="match status" value="1"/>
</dbReference>
<dbReference type="RefSeq" id="WP_191159816.1">
    <property type="nucleotide sequence ID" value="NZ_JACXAI010000024.1"/>
</dbReference>
<sequence length="185" mass="21359">MDETNAESLPHGVQRLPLKRIKDTRGSLMETYRAEWLAYAPPVVQWNVNISYPGTLRGFHVHWKHHDFLCALSGRLHIGLQDMRPWSPTYELAALTILDAGEPALVYIPPGVGHGFWFDKETTHIYGVTHYWNTHDELACRWDDRNIKVPWPCREPKLLSEKDQKAGTFDQMQASLLKHLLPPIE</sequence>
<keyword evidence="4" id="KW-1185">Reference proteome</keyword>
<dbReference type="GO" id="GO:0019305">
    <property type="term" value="P:dTDP-rhamnose biosynthetic process"/>
    <property type="evidence" value="ECO:0007669"/>
    <property type="project" value="TreeGrafter"/>
</dbReference>
<evidence type="ECO:0000256" key="2">
    <source>
        <dbReference type="PIRSR" id="PIRSR600888-3"/>
    </source>
</evidence>
<name>A0A926NEI7_9BACI</name>
<dbReference type="AlphaFoldDB" id="A0A926NEI7"/>
<dbReference type="GO" id="GO:0000271">
    <property type="term" value="P:polysaccharide biosynthetic process"/>
    <property type="evidence" value="ECO:0007669"/>
    <property type="project" value="TreeGrafter"/>
</dbReference>
<proteinExistence type="predicted"/>
<dbReference type="GO" id="GO:0005829">
    <property type="term" value="C:cytosol"/>
    <property type="evidence" value="ECO:0007669"/>
    <property type="project" value="TreeGrafter"/>
</dbReference>
<dbReference type="EMBL" id="JACXAI010000024">
    <property type="protein sequence ID" value="MBD1382034.1"/>
    <property type="molecule type" value="Genomic_DNA"/>
</dbReference>
<dbReference type="GO" id="GO:0008830">
    <property type="term" value="F:dTDP-4-dehydrorhamnose 3,5-epimerase activity"/>
    <property type="evidence" value="ECO:0007669"/>
    <property type="project" value="InterPro"/>
</dbReference>
<dbReference type="PANTHER" id="PTHR21047">
    <property type="entry name" value="DTDP-6-DEOXY-D-GLUCOSE-3,5 EPIMERASE"/>
    <property type="match status" value="1"/>
</dbReference>
<protein>
    <submittedName>
        <fullName evidence="3">dTDP-4-dehydrorhamnose 3,5-epimerase family protein</fullName>
    </submittedName>
</protein>
<comment type="caution">
    <text evidence="3">The sequence shown here is derived from an EMBL/GenBank/DDBJ whole genome shotgun (WGS) entry which is preliminary data.</text>
</comment>
<evidence type="ECO:0000256" key="1">
    <source>
        <dbReference type="PIRSR" id="PIRSR600888-1"/>
    </source>
</evidence>
<organism evidence="3 4">
    <name type="scientific">Metabacillus arenae</name>
    <dbReference type="NCBI Taxonomy" id="2771434"/>
    <lineage>
        <taxon>Bacteria</taxon>
        <taxon>Bacillati</taxon>
        <taxon>Bacillota</taxon>
        <taxon>Bacilli</taxon>
        <taxon>Bacillales</taxon>
        <taxon>Bacillaceae</taxon>
        <taxon>Metabacillus</taxon>
    </lineage>
</organism>
<reference evidence="3" key="1">
    <citation type="submission" date="2020-09" db="EMBL/GenBank/DDBJ databases">
        <title>A novel bacterium of genus Bacillus, isolated from South China Sea.</title>
        <authorList>
            <person name="Huang H."/>
            <person name="Mo K."/>
            <person name="Hu Y."/>
        </authorList>
    </citation>
    <scope>NUCLEOTIDE SEQUENCE</scope>
    <source>
        <strain evidence="3">IB182487</strain>
    </source>
</reference>